<protein>
    <submittedName>
        <fullName evidence="2">Inositol 2-dehydrogenase</fullName>
        <ecNumber evidence="2">1.1.1.18</ecNumber>
    </submittedName>
</protein>
<dbReference type="KEGG" id="mmed:Mame_05262"/>
<dbReference type="InterPro" id="IPR036291">
    <property type="entry name" value="NAD(P)-bd_dom_sf"/>
</dbReference>
<reference evidence="2 3" key="1">
    <citation type="submission" date="2017-03" db="EMBL/GenBank/DDBJ databases">
        <title>Foreign affairs: Plasmid Transfer between Roseobacters and Rhizobia.</title>
        <authorList>
            <person name="Bartling P."/>
            <person name="Bunk B."/>
            <person name="Overmann J."/>
            <person name="Brinkmann H."/>
            <person name="Petersen J."/>
        </authorList>
    </citation>
    <scope>NUCLEOTIDE SEQUENCE [LARGE SCALE GENOMIC DNA]</scope>
    <source>
        <strain evidence="2 3">MACL11</strain>
        <plasmid evidence="3">Plasmid pmm170</plasmid>
    </source>
</reference>
<organism evidence="2 3">
    <name type="scientific">Martelella mediterranea DSM 17316</name>
    <dbReference type="NCBI Taxonomy" id="1122214"/>
    <lineage>
        <taxon>Bacteria</taxon>
        <taxon>Pseudomonadati</taxon>
        <taxon>Pseudomonadota</taxon>
        <taxon>Alphaproteobacteria</taxon>
        <taxon>Hyphomicrobiales</taxon>
        <taxon>Aurantimonadaceae</taxon>
        <taxon>Martelella</taxon>
    </lineage>
</organism>
<dbReference type="RefSeq" id="WP_026173883.1">
    <property type="nucleotide sequence ID" value="NZ_AQWH01000034.1"/>
</dbReference>
<dbReference type="PANTHER" id="PTHR43708">
    <property type="entry name" value="CONSERVED EXPRESSED OXIDOREDUCTASE (EUROFUNG)"/>
    <property type="match status" value="1"/>
</dbReference>
<name>A0A1U9ZA15_9HYPH</name>
<feature type="domain" description="Gfo/Idh/MocA-like oxidoreductase N-terminal" evidence="1">
    <location>
        <begin position="5"/>
        <end position="125"/>
    </location>
</feature>
<dbReference type="eggNOG" id="COG0673">
    <property type="taxonomic scope" value="Bacteria"/>
</dbReference>
<dbReference type="Gene3D" id="3.30.360.10">
    <property type="entry name" value="Dihydrodipicolinate Reductase, domain 2"/>
    <property type="match status" value="1"/>
</dbReference>
<evidence type="ECO:0000313" key="2">
    <source>
        <dbReference type="EMBL" id="AQZ54553.1"/>
    </source>
</evidence>
<accession>A0A1U9ZA15</accession>
<evidence type="ECO:0000313" key="3">
    <source>
        <dbReference type="Proteomes" id="UP000191135"/>
    </source>
</evidence>
<geneLocation type="plasmid" evidence="3">
    <name>pmm170</name>
</geneLocation>
<dbReference type="GO" id="GO:0000166">
    <property type="term" value="F:nucleotide binding"/>
    <property type="evidence" value="ECO:0007669"/>
    <property type="project" value="InterPro"/>
</dbReference>
<keyword evidence="2" id="KW-0560">Oxidoreductase</keyword>
<dbReference type="Proteomes" id="UP000191135">
    <property type="component" value="Plasmid pMM170"/>
</dbReference>
<dbReference type="Gene3D" id="3.40.50.720">
    <property type="entry name" value="NAD(P)-binding Rossmann-like Domain"/>
    <property type="match status" value="1"/>
</dbReference>
<proteinExistence type="predicted"/>
<dbReference type="PANTHER" id="PTHR43708:SF4">
    <property type="entry name" value="OXIDOREDUCTASE YCEM-RELATED"/>
    <property type="match status" value="1"/>
</dbReference>
<dbReference type="OrthoDB" id="9801953at2"/>
<dbReference type="GO" id="GO:0050112">
    <property type="term" value="F:inositol 2-dehydrogenase (NAD+) activity"/>
    <property type="evidence" value="ECO:0007669"/>
    <property type="project" value="UniProtKB-EC"/>
</dbReference>
<keyword evidence="3" id="KW-1185">Reference proteome</keyword>
<dbReference type="SUPFAM" id="SSF51735">
    <property type="entry name" value="NAD(P)-binding Rossmann-fold domains"/>
    <property type="match status" value="1"/>
</dbReference>
<dbReference type="EMBL" id="CP020333">
    <property type="protein sequence ID" value="AQZ54553.1"/>
    <property type="molecule type" value="Genomic_DNA"/>
</dbReference>
<sequence>MTKQKVGIIGLGMVAQVVHLPVLRELGDHFEITALCDISPNLVEIVGARFPEARRYTDHQAMLRDENLDVVAVVNSDEYHADCAIDALAAGCHVLIEKPVCLTLSDLDRIKAARDASGRIAMVGYMRRYAGAYRSLLSNMPARDDIRHIAVRDIIGPNSYFLDQTEKVVSANDLTPAQLDERKARAAAQVAEALGSVGSAHVSAYRMLCGLGSHDLSALRGLVGSPKRVAGAIQKSSGVFVSALLDYGSFAATFEMGVDKVGDFDAYIEIFAGEKRHRLDYDTPFIRHLPTTLTTKSTVGETLDTVIGRPTYRDPYTSQWQAFHQAIESGSAVETSLEDAAEDLRLFAEIIAAFPD</sequence>
<keyword evidence="2" id="KW-0614">Plasmid</keyword>
<dbReference type="AlphaFoldDB" id="A0A1U9ZA15"/>
<dbReference type="Pfam" id="PF01408">
    <property type="entry name" value="GFO_IDH_MocA"/>
    <property type="match status" value="1"/>
</dbReference>
<dbReference type="InterPro" id="IPR051317">
    <property type="entry name" value="Gfo/Idh/MocA_oxidoreduct"/>
</dbReference>
<dbReference type="InterPro" id="IPR000683">
    <property type="entry name" value="Gfo/Idh/MocA-like_OxRdtase_N"/>
</dbReference>
<evidence type="ECO:0000259" key="1">
    <source>
        <dbReference type="Pfam" id="PF01408"/>
    </source>
</evidence>
<gene>
    <name evidence="2" type="primary">iolG_2</name>
    <name evidence="2" type="ORF">Mame_05262</name>
</gene>
<dbReference type="EC" id="1.1.1.18" evidence="2"/>